<accession>A0ACC2SWT2</accession>
<dbReference type="Proteomes" id="UP001165960">
    <property type="component" value="Unassembled WGS sequence"/>
</dbReference>
<gene>
    <name evidence="1" type="ORF">DSO57_1039681</name>
</gene>
<comment type="caution">
    <text evidence="1">The sequence shown here is derived from an EMBL/GenBank/DDBJ whole genome shotgun (WGS) entry which is preliminary data.</text>
</comment>
<sequence length="253" mass="28704">MSIPAIGITPNIQSSPNLVPFQYTSSLPTFIFKASPKRYSLSLVALRFSTTPMKEKMTEQNLPTFTHILNQATSQDTWKTYFCAHDIDEDIPSGCTVFEGLVMPKACIKIVQNSRSLQPQTNAQPPITGEVTNTKYIGIDKFFGKNKENVINWLDHTAAKLCASHIPHKKWVQEASKRLYEAAANWFDTWVSSQTDDQLENWEEFKADITHNFRVTESLQDIAIQLSDLPQKTTITAYAKKFKKICQKIQNPA</sequence>
<keyword evidence="2" id="KW-1185">Reference proteome</keyword>
<evidence type="ECO:0000313" key="1">
    <source>
        <dbReference type="EMBL" id="KAJ9066651.1"/>
    </source>
</evidence>
<name>A0ACC2SWT2_9FUNG</name>
<organism evidence="1 2">
    <name type="scientific">Entomophthora muscae</name>
    <dbReference type="NCBI Taxonomy" id="34485"/>
    <lineage>
        <taxon>Eukaryota</taxon>
        <taxon>Fungi</taxon>
        <taxon>Fungi incertae sedis</taxon>
        <taxon>Zoopagomycota</taxon>
        <taxon>Entomophthoromycotina</taxon>
        <taxon>Entomophthoromycetes</taxon>
        <taxon>Entomophthorales</taxon>
        <taxon>Entomophthoraceae</taxon>
        <taxon>Entomophthora</taxon>
    </lineage>
</organism>
<proteinExistence type="predicted"/>
<evidence type="ECO:0000313" key="2">
    <source>
        <dbReference type="Proteomes" id="UP001165960"/>
    </source>
</evidence>
<dbReference type="EMBL" id="QTSX02004283">
    <property type="protein sequence ID" value="KAJ9066651.1"/>
    <property type="molecule type" value="Genomic_DNA"/>
</dbReference>
<protein>
    <submittedName>
        <fullName evidence="1">Uncharacterized protein</fullName>
    </submittedName>
</protein>
<reference evidence="1" key="1">
    <citation type="submission" date="2022-04" db="EMBL/GenBank/DDBJ databases">
        <title>Genome of the entomopathogenic fungus Entomophthora muscae.</title>
        <authorList>
            <person name="Elya C."/>
            <person name="Lovett B.R."/>
            <person name="Lee E."/>
            <person name="Macias A.M."/>
            <person name="Hajek A.E."/>
            <person name="De Bivort B.L."/>
            <person name="Kasson M.T."/>
            <person name="De Fine Licht H.H."/>
            <person name="Stajich J.E."/>
        </authorList>
    </citation>
    <scope>NUCLEOTIDE SEQUENCE</scope>
    <source>
        <strain evidence="1">Berkeley</strain>
    </source>
</reference>